<dbReference type="Pfam" id="PF00514">
    <property type="entry name" value="Arm"/>
    <property type="match status" value="2"/>
</dbReference>
<dbReference type="Gene3D" id="1.25.10.10">
    <property type="entry name" value="Leucine-rich Repeat Variant"/>
    <property type="match status" value="2"/>
</dbReference>
<dbReference type="PANTHER" id="PTHR23316">
    <property type="entry name" value="IMPORTIN ALPHA"/>
    <property type="match status" value="1"/>
</dbReference>
<evidence type="ECO:0000313" key="9">
    <source>
        <dbReference type="Proteomes" id="UP000472260"/>
    </source>
</evidence>
<reference evidence="8" key="1">
    <citation type="submission" date="2025-08" db="UniProtKB">
        <authorList>
            <consortium name="Ensembl"/>
        </authorList>
    </citation>
    <scope>IDENTIFICATION</scope>
</reference>
<evidence type="ECO:0000256" key="1">
    <source>
        <dbReference type="ARBA" id="ARBA00010394"/>
    </source>
</evidence>
<dbReference type="GO" id="GO:0005737">
    <property type="term" value="C:cytoplasm"/>
    <property type="evidence" value="ECO:0007669"/>
    <property type="project" value="InterPro"/>
</dbReference>
<sequence>MPTENLINLSKFKNKGKEPTVSCCVELRIAQRVESILKRRNIYSVGDEEPLSPEYNTDNEQVTSATIQEIDANVNSDCPEKQRQGCQAARKLLSWERNRPLKEIVEAALLTHFVEFLGRHDDPTLQFEAAWSHANVASGTSWHTQQVVEHGAVPAFIALLASPMLNISEQAVWALGNIAGDCPSYRDALIECGVIPALLALLMLDAPVGYLCNLAWTLSNLCSNKNPFPRFRPNVWIDVVIKTGIVPWLVELLGFEELAVVTPALRSIGNIVSGSDLQTQAAIDSSVQKEAAWVVSNIAAGPCQQIQQLITLFVWPGSMTLWDTLFVPLQTVLQGDFKTRREAVWAVTNYTSGGTVDQVVHLVKCGALEAILNLLQVKDTQTVLAAEKLGEVDKLCLLEEVGGLDQMEFLQNHENNAVHRAAQAHNEKYFSEVGVSSDFFFFVRMGRFLVKRYCNTFVCKCTLILPNLRLIDCFSMLSLAHSGW</sequence>
<dbReference type="GO" id="GO:0048513">
    <property type="term" value="P:animal organ development"/>
    <property type="evidence" value="ECO:0007669"/>
    <property type="project" value="UniProtKB-ARBA"/>
</dbReference>
<dbReference type="InterPro" id="IPR002652">
    <property type="entry name" value="Importin-a_IBB"/>
</dbReference>
<reference evidence="8" key="2">
    <citation type="submission" date="2025-09" db="UniProtKB">
        <authorList>
            <consortium name="Ensembl"/>
        </authorList>
    </citation>
    <scope>IDENTIFICATION</scope>
</reference>
<dbReference type="InterPro" id="IPR011989">
    <property type="entry name" value="ARM-like"/>
</dbReference>
<dbReference type="AlphaFoldDB" id="A0A671P2G3"/>
<comment type="similarity">
    <text evidence="1 5">Belongs to the importin alpha family.</text>
</comment>
<dbReference type="Pfam" id="PF16186">
    <property type="entry name" value="Arm_3"/>
    <property type="match status" value="1"/>
</dbReference>
<feature type="domain" description="IBB" evidence="7">
    <location>
        <begin position="11"/>
        <end position="87"/>
    </location>
</feature>
<proteinExistence type="inferred from homology"/>
<evidence type="ECO:0000256" key="3">
    <source>
        <dbReference type="ARBA" id="ARBA00022737"/>
    </source>
</evidence>
<evidence type="ECO:0000256" key="2">
    <source>
        <dbReference type="ARBA" id="ARBA00022448"/>
    </source>
</evidence>
<evidence type="ECO:0000256" key="6">
    <source>
        <dbReference type="PROSITE-ProRule" id="PRU00259"/>
    </source>
</evidence>
<dbReference type="Pfam" id="PF01749">
    <property type="entry name" value="IBB"/>
    <property type="match status" value="1"/>
</dbReference>
<keyword evidence="2 5" id="KW-0813">Transport</keyword>
<dbReference type="SUPFAM" id="SSF48371">
    <property type="entry name" value="ARM repeat"/>
    <property type="match status" value="1"/>
</dbReference>
<dbReference type="InterPro" id="IPR000225">
    <property type="entry name" value="Armadillo"/>
</dbReference>
<evidence type="ECO:0000256" key="5">
    <source>
        <dbReference type="PIRNR" id="PIRNR005673"/>
    </source>
</evidence>
<feature type="repeat" description="ARM" evidence="6">
    <location>
        <begin position="151"/>
        <end position="179"/>
    </location>
</feature>
<dbReference type="PROSITE" id="PS50176">
    <property type="entry name" value="ARM_REPEAT"/>
    <property type="match status" value="1"/>
</dbReference>
<dbReference type="Proteomes" id="UP000472260">
    <property type="component" value="Unassembled WGS sequence"/>
</dbReference>
<accession>A0A671P2G3</accession>
<protein>
    <recommendedName>
        <fullName evidence="5">Importin subunit alpha</fullName>
    </recommendedName>
</protein>
<dbReference type="InterPro" id="IPR016024">
    <property type="entry name" value="ARM-type_fold"/>
</dbReference>
<dbReference type="GO" id="GO:0006606">
    <property type="term" value="P:protein import into nucleus"/>
    <property type="evidence" value="ECO:0007669"/>
    <property type="project" value="InterPro"/>
</dbReference>
<name>A0A671P2G3_9TELE</name>
<dbReference type="GO" id="GO:0061608">
    <property type="term" value="F:nuclear import signal receptor activity"/>
    <property type="evidence" value="ECO:0007669"/>
    <property type="project" value="InterPro"/>
</dbReference>
<evidence type="ECO:0000313" key="8">
    <source>
        <dbReference type="Ensembl" id="ENSSANP00000052864.1"/>
    </source>
</evidence>
<keyword evidence="4 5" id="KW-0653">Protein transport</keyword>
<dbReference type="InterPro" id="IPR024931">
    <property type="entry name" value="Importin_alpha"/>
</dbReference>
<evidence type="ECO:0000256" key="4">
    <source>
        <dbReference type="ARBA" id="ARBA00022927"/>
    </source>
</evidence>
<keyword evidence="3" id="KW-0677">Repeat</keyword>
<evidence type="ECO:0000259" key="7">
    <source>
        <dbReference type="Pfam" id="PF01749"/>
    </source>
</evidence>
<keyword evidence="9" id="KW-1185">Reference proteome</keyword>
<dbReference type="InterPro" id="IPR032413">
    <property type="entry name" value="Arm_3"/>
</dbReference>
<organism evidence="8 9">
    <name type="scientific">Sinocyclocheilus anshuiensis</name>
    <dbReference type="NCBI Taxonomy" id="1608454"/>
    <lineage>
        <taxon>Eukaryota</taxon>
        <taxon>Metazoa</taxon>
        <taxon>Chordata</taxon>
        <taxon>Craniata</taxon>
        <taxon>Vertebrata</taxon>
        <taxon>Euteleostomi</taxon>
        <taxon>Actinopterygii</taxon>
        <taxon>Neopterygii</taxon>
        <taxon>Teleostei</taxon>
        <taxon>Ostariophysi</taxon>
        <taxon>Cypriniformes</taxon>
        <taxon>Cyprinidae</taxon>
        <taxon>Cyprininae</taxon>
        <taxon>Sinocyclocheilus</taxon>
    </lineage>
</organism>
<dbReference type="SMART" id="SM00185">
    <property type="entry name" value="ARM"/>
    <property type="match status" value="5"/>
</dbReference>
<dbReference type="Ensembl" id="ENSSANT00000056207.1">
    <property type="protein sequence ID" value="ENSSANP00000052864.1"/>
    <property type="gene ID" value="ENSSANG00000026453.1"/>
</dbReference>
<dbReference type="PIRSF" id="PIRSF005673">
    <property type="entry name" value="Importin_alpha"/>
    <property type="match status" value="1"/>
</dbReference>